<name>A0A4Y2FZX9_ARAVE</name>
<keyword evidence="2" id="KW-1185">Reference proteome</keyword>
<dbReference type="Proteomes" id="UP000499080">
    <property type="component" value="Unassembled WGS sequence"/>
</dbReference>
<gene>
    <name evidence="1" type="ORF">AVEN_124886_1</name>
</gene>
<sequence length="112" mass="12463">MSESPGAHGDELATNPFIIEDASQLYPSGNPFLDINDTAVVLDKEEKNFPLLSTNPFLQDCSNNQLIDITIFFPNGLHDIFAGIPFAPTESDAYCKEWIECFIKTVRTVSIH</sequence>
<evidence type="ECO:0000313" key="2">
    <source>
        <dbReference type="Proteomes" id="UP000499080"/>
    </source>
</evidence>
<evidence type="ECO:0000313" key="1">
    <source>
        <dbReference type="EMBL" id="GBM46005.1"/>
    </source>
</evidence>
<comment type="caution">
    <text evidence="1">The sequence shown here is derived from an EMBL/GenBank/DDBJ whole genome shotgun (WGS) entry which is preliminary data.</text>
</comment>
<dbReference type="EMBL" id="BGPR01001120">
    <property type="protein sequence ID" value="GBM46005.1"/>
    <property type="molecule type" value="Genomic_DNA"/>
</dbReference>
<accession>A0A4Y2FZX9</accession>
<proteinExistence type="predicted"/>
<dbReference type="AlphaFoldDB" id="A0A4Y2FZX9"/>
<reference evidence="1 2" key="1">
    <citation type="journal article" date="2019" name="Sci. Rep.">
        <title>Orb-weaving spider Araneus ventricosus genome elucidates the spidroin gene catalogue.</title>
        <authorList>
            <person name="Kono N."/>
            <person name="Nakamura H."/>
            <person name="Ohtoshi R."/>
            <person name="Moran D.A.P."/>
            <person name="Shinohara A."/>
            <person name="Yoshida Y."/>
            <person name="Fujiwara M."/>
            <person name="Mori M."/>
            <person name="Tomita M."/>
            <person name="Arakawa K."/>
        </authorList>
    </citation>
    <scope>NUCLEOTIDE SEQUENCE [LARGE SCALE GENOMIC DNA]</scope>
</reference>
<protein>
    <submittedName>
        <fullName evidence="1">Uncharacterized protein</fullName>
    </submittedName>
</protein>
<organism evidence="1 2">
    <name type="scientific">Araneus ventricosus</name>
    <name type="common">Orbweaver spider</name>
    <name type="synonym">Epeira ventricosa</name>
    <dbReference type="NCBI Taxonomy" id="182803"/>
    <lineage>
        <taxon>Eukaryota</taxon>
        <taxon>Metazoa</taxon>
        <taxon>Ecdysozoa</taxon>
        <taxon>Arthropoda</taxon>
        <taxon>Chelicerata</taxon>
        <taxon>Arachnida</taxon>
        <taxon>Araneae</taxon>
        <taxon>Araneomorphae</taxon>
        <taxon>Entelegynae</taxon>
        <taxon>Araneoidea</taxon>
        <taxon>Araneidae</taxon>
        <taxon>Araneus</taxon>
    </lineage>
</organism>